<comment type="caution">
    <text evidence="1">The sequence shown here is derived from an EMBL/GenBank/DDBJ whole genome shotgun (WGS) entry which is preliminary data.</text>
</comment>
<protein>
    <submittedName>
        <fullName evidence="1">Uncharacterized protein</fullName>
    </submittedName>
</protein>
<reference evidence="2" key="1">
    <citation type="journal article" date="2019" name="Int. J. Syst. Evol. Microbiol.">
        <title>The Global Catalogue of Microorganisms (GCM) 10K type strain sequencing project: providing services to taxonomists for standard genome sequencing and annotation.</title>
        <authorList>
            <consortium name="The Broad Institute Genomics Platform"/>
            <consortium name="The Broad Institute Genome Sequencing Center for Infectious Disease"/>
            <person name="Wu L."/>
            <person name="Ma J."/>
        </authorList>
    </citation>
    <scope>NUCLEOTIDE SEQUENCE [LARGE SCALE GENOMIC DNA]</scope>
    <source>
        <strain evidence="2">JCM 15503</strain>
    </source>
</reference>
<dbReference type="RefSeq" id="WP_141285292.1">
    <property type="nucleotide sequence ID" value="NZ_BAAAEW010000011.1"/>
</dbReference>
<evidence type="ECO:0000313" key="2">
    <source>
        <dbReference type="Proteomes" id="UP001500279"/>
    </source>
</evidence>
<name>A0ABP3V739_9BURK</name>
<evidence type="ECO:0000313" key="1">
    <source>
        <dbReference type="EMBL" id="GAA0750333.1"/>
    </source>
</evidence>
<accession>A0ABP3V739</accession>
<organism evidence="1 2">
    <name type="scientific">Ideonella azotifigens</name>
    <dbReference type="NCBI Taxonomy" id="513160"/>
    <lineage>
        <taxon>Bacteria</taxon>
        <taxon>Pseudomonadati</taxon>
        <taxon>Pseudomonadota</taxon>
        <taxon>Betaproteobacteria</taxon>
        <taxon>Burkholderiales</taxon>
        <taxon>Sphaerotilaceae</taxon>
        <taxon>Ideonella</taxon>
    </lineage>
</organism>
<proteinExistence type="predicted"/>
<dbReference type="EMBL" id="BAAAEW010000011">
    <property type="protein sequence ID" value="GAA0750333.1"/>
    <property type="molecule type" value="Genomic_DNA"/>
</dbReference>
<sequence>MQLIQREKERRLSLRCQTRDFVLELDGLADSGLADNDNVRLLVQVAPRVADQRAAALANWFFLRHVLPGSPSTATAETVLANLGLMETAEAGVAQMALVLSDKVALTNAWFGVAGIDRGPADFEYIDSRAGTTRRIPMVPPAG</sequence>
<dbReference type="Proteomes" id="UP001500279">
    <property type="component" value="Unassembled WGS sequence"/>
</dbReference>
<gene>
    <name evidence="1" type="ORF">GCM10009107_21850</name>
</gene>
<keyword evidence="2" id="KW-1185">Reference proteome</keyword>